<evidence type="ECO:0000256" key="1">
    <source>
        <dbReference type="SAM" id="MobiDB-lite"/>
    </source>
</evidence>
<sequence>MGSLQRVILQLQAVSRPLAPDGDNGRDSSTCPVTRHGASPHPVVVLSARPSIVAKVKIMVQNDLKTNSFIP</sequence>
<reference evidence="2" key="1">
    <citation type="journal article" date="2014" name="PLoS Genet.">
        <title>Signature Gene Expression Reveals Novel Clues to the Molecular Mechanisms of Dimorphic Transition in Penicillium marneffei.</title>
        <authorList>
            <person name="Yang E."/>
            <person name="Wang G."/>
            <person name="Cai J."/>
            <person name="Woo P.C."/>
            <person name="Lau S.K."/>
            <person name="Yuen K.-Y."/>
            <person name="Chow W.-N."/>
            <person name="Lin X."/>
        </authorList>
    </citation>
    <scope>NUCLEOTIDE SEQUENCE [LARGE SCALE GENOMIC DNA]</scope>
    <source>
        <strain evidence="2">PM1</strain>
    </source>
</reference>
<proteinExistence type="predicted"/>
<gene>
    <name evidence="2" type="ORF">GQ26_0191710</name>
</gene>
<dbReference type="AlphaFoldDB" id="A0A093V1P3"/>
<feature type="region of interest" description="Disordered" evidence="1">
    <location>
        <begin position="15"/>
        <end position="39"/>
    </location>
</feature>
<organism evidence="2">
    <name type="scientific">Talaromyces marneffei PM1</name>
    <dbReference type="NCBI Taxonomy" id="1077442"/>
    <lineage>
        <taxon>Eukaryota</taxon>
        <taxon>Fungi</taxon>
        <taxon>Dikarya</taxon>
        <taxon>Ascomycota</taxon>
        <taxon>Pezizomycotina</taxon>
        <taxon>Eurotiomycetes</taxon>
        <taxon>Eurotiomycetidae</taxon>
        <taxon>Eurotiales</taxon>
        <taxon>Trichocomaceae</taxon>
        <taxon>Talaromyces</taxon>
        <taxon>Talaromyces sect. Talaromyces</taxon>
    </lineage>
</organism>
<dbReference type="HOGENOM" id="CLU_2741760_0_0_1"/>
<evidence type="ECO:0000313" key="2">
    <source>
        <dbReference type="EMBL" id="KFX46447.1"/>
    </source>
</evidence>
<dbReference type="EMBL" id="JPOX01000019">
    <property type="protein sequence ID" value="KFX46447.1"/>
    <property type="molecule type" value="Genomic_DNA"/>
</dbReference>
<protein>
    <submittedName>
        <fullName evidence="2">Uncharacterized protein</fullName>
    </submittedName>
</protein>
<accession>A0A093V1P3</accession>
<name>A0A093V1P3_TALMA</name>
<comment type="caution">
    <text evidence="2">The sequence shown here is derived from an EMBL/GenBank/DDBJ whole genome shotgun (WGS) entry which is preliminary data.</text>
</comment>